<dbReference type="STRING" id="6216.A0A158QC95"/>
<dbReference type="Gene3D" id="2.60.40.1260">
    <property type="entry name" value="Lamin Tail domain"/>
    <property type="match status" value="1"/>
</dbReference>
<dbReference type="GO" id="GO:0006998">
    <property type="term" value="P:nuclear envelope organization"/>
    <property type="evidence" value="ECO:0007669"/>
    <property type="project" value="TreeGrafter"/>
</dbReference>
<dbReference type="WBParaSite" id="HDID_0000114701-mRNA-1">
    <property type="protein sequence ID" value="HDID_0000114701-mRNA-1"/>
    <property type="gene ID" value="HDID_0000114701"/>
</dbReference>
<sequence>MEQIEAPRRGGVSSTKMKKSVEEMIGGAHRFPERSDPSGSSVRSRIADFDGETARGDQRGTRGELTARTQFDKSYKGAISIDECSPDGRYIVITNNGNTIENLNGWRIVRNIEHGKQIIRFTFGDTPMLPKSSRKIWARGQRGPDAGPKDLESPYSTWGVGGYIYTTLFTMDGEATMMILSCSNNSAQSSQWV</sequence>
<accession>A0A158QC95</accession>
<evidence type="ECO:0000313" key="5">
    <source>
        <dbReference type="Proteomes" id="UP000274504"/>
    </source>
</evidence>
<reference evidence="4 5" key="2">
    <citation type="submission" date="2018-11" db="EMBL/GenBank/DDBJ databases">
        <authorList>
            <consortium name="Pathogen Informatics"/>
        </authorList>
    </citation>
    <scope>NUCLEOTIDE SEQUENCE [LARGE SCALE GENOMIC DNA]</scope>
</reference>
<dbReference type="SUPFAM" id="SSF74853">
    <property type="entry name" value="Lamin A/C globular tail domain"/>
    <property type="match status" value="1"/>
</dbReference>
<dbReference type="GO" id="GO:0005200">
    <property type="term" value="F:structural constituent of cytoskeleton"/>
    <property type="evidence" value="ECO:0007669"/>
    <property type="project" value="TreeGrafter"/>
</dbReference>
<dbReference type="Pfam" id="PF00932">
    <property type="entry name" value="LTD"/>
    <property type="match status" value="1"/>
</dbReference>
<reference evidence="6" key="1">
    <citation type="submission" date="2016-04" db="UniProtKB">
        <authorList>
            <consortium name="WormBaseParasite"/>
        </authorList>
    </citation>
    <scope>IDENTIFICATION</scope>
</reference>
<feature type="compositionally biased region" description="Basic and acidic residues" evidence="2">
    <location>
        <begin position="45"/>
        <end position="62"/>
    </location>
</feature>
<dbReference type="GO" id="GO:0007097">
    <property type="term" value="P:nuclear migration"/>
    <property type="evidence" value="ECO:0007669"/>
    <property type="project" value="TreeGrafter"/>
</dbReference>
<dbReference type="PANTHER" id="PTHR45721">
    <property type="entry name" value="LAMIN DM0-RELATED"/>
    <property type="match status" value="1"/>
</dbReference>
<feature type="region of interest" description="Disordered" evidence="2">
    <location>
        <begin position="1"/>
        <end position="65"/>
    </location>
</feature>
<dbReference type="InterPro" id="IPR036415">
    <property type="entry name" value="Lamin_tail_dom_sf"/>
</dbReference>
<evidence type="ECO:0000256" key="1">
    <source>
        <dbReference type="ARBA" id="ARBA00023054"/>
    </source>
</evidence>
<dbReference type="GO" id="GO:0031507">
    <property type="term" value="P:heterochromatin formation"/>
    <property type="evidence" value="ECO:0007669"/>
    <property type="project" value="TreeGrafter"/>
</dbReference>
<evidence type="ECO:0000256" key="2">
    <source>
        <dbReference type="SAM" id="MobiDB-lite"/>
    </source>
</evidence>
<organism evidence="6">
    <name type="scientific">Hymenolepis diminuta</name>
    <name type="common">Rat tapeworm</name>
    <dbReference type="NCBI Taxonomy" id="6216"/>
    <lineage>
        <taxon>Eukaryota</taxon>
        <taxon>Metazoa</taxon>
        <taxon>Spiralia</taxon>
        <taxon>Lophotrochozoa</taxon>
        <taxon>Platyhelminthes</taxon>
        <taxon>Cestoda</taxon>
        <taxon>Eucestoda</taxon>
        <taxon>Cyclophyllidea</taxon>
        <taxon>Hymenolepididae</taxon>
        <taxon>Hymenolepis</taxon>
    </lineage>
</organism>
<dbReference type="EMBL" id="UYSG01000196">
    <property type="protein sequence ID" value="VDL18609.1"/>
    <property type="molecule type" value="Genomic_DNA"/>
</dbReference>
<dbReference type="GO" id="GO:0051664">
    <property type="term" value="P:nuclear pore localization"/>
    <property type="evidence" value="ECO:0007669"/>
    <property type="project" value="TreeGrafter"/>
</dbReference>
<dbReference type="OrthoDB" id="2441647at2759"/>
<protein>
    <submittedName>
        <fullName evidence="6">LTD domain-containing protein</fullName>
    </submittedName>
</protein>
<dbReference type="GO" id="GO:0005652">
    <property type="term" value="C:nuclear lamina"/>
    <property type="evidence" value="ECO:0007669"/>
    <property type="project" value="TreeGrafter"/>
</dbReference>
<evidence type="ECO:0000313" key="6">
    <source>
        <dbReference type="WBParaSite" id="HDID_0000114701-mRNA-1"/>
    </source>
</evidence>
<dbReference type="GO" id="GO:0090435">
    <property type="term" value="P:protein localization to nuclear envelope"/>
    <property type="evidence" value="ECO:0007669"/>
    <property type="project" value="TreeGrafter"/>
</dbReference>
<dbReference type="Proteomes" id="UP000274504">
    <property type="component" value="Unassembled WGS sequence"/>
</dbReference>
<evidence type="ECO:0000259" key="3">
    <source>
        <dbReference type="PROSITE" id="PS51841"/>
    </source>
</evidence>
<dbReference type="InterPro" id="IPR001322">
    <property type="entry name" value="Lamin_tail_dom"/>
</dbReference>
<evidence type="ECO:0000313" key="4">
    <source>
        <dbReference type="EMBL" id="VDL18609.1"/>
    </source>
</evidence>
<keyword evidence="1" id="KW-0175">Coiled coil</keyword>
<proteinExistence type="predicted"/>
<gene>
    <name evidence="4" type="ORF">HDID_LOCUS1148</name>
</gene>
<dbReference type="PROSITE" id="PS51841">
    <property type="entry name" value="LTD"/>
    <property type="match status" value="1"/>
</dbReference>
<dbReference type="AlphaFoldDB" id="A0A158QC95"/>
<dbReference type="PANTHER" id="PTHR45721:SF12">
    <property type="entry name" value="INTERMEDIATE FILAMENT PROTEIN IFA-1"/>
    <property type="match status" value="1"/>
</dbReference>
<name>A0A158QC95_HYMDI</name>
<feature type="domain" description="LTD" evidence="3">
    <location>
        <begin position="67"/>
        <end position="193"/>
    </location>
</feature>